<accession>D4RXS8</accession>
<organism evidence="1 2">
    <name type="scientific">Eshraghiella crossota DSM 2876</name>
    <dbReference type="NCBI Taxonomy" id="511680"/>
    <lineage>
        <taxon>Bacteria</taxon>
        <taxon>Bacillati</taxon>
        <taxon>Bacillota</taxon>
        <taxon>Clostridia</taxon>
        <taxon>Lachnospirales</taxon>
        <taxon>Lachnospiraceae</taxon>
        <taxon>Eshraghiella</taxon>
    </lineage>
</organism>
<keyword evidence="2" id="KW-1185">Reference proteome</keyword>
<evidence type="ECO:0000313" key="1">
    <source>
        <dbReference type="EMBL" id="EFF69160.1"/>
    </source>
</evidence>
<sequence length="105" mass="12492">MDMNIVGGHMNIQNEKVNTKLLYSVGYVPEVDKYILSCVVTWVAWYNRYYEITKEEYEAFGTERLDQLASRFRELECKSDRFLFSDRDEENTTEQNALRTGMKQK</sequence>
<dbReference type="Proteomes" id="UP000006238">
    <property type="component" value="Unassembled WGS sequence"/>
</dbReference>
<gene>
    <name evidence="1" type="ORF">BUTYVIB_00630</name>
</gene>
<dbReference type="HOGENOM" id="CLU_176834_0_0_9"/>
<reference evidence="1 2" key="1">
    <citation type="submission" date="2010-02" db="EMBL/GenBank/DDBJ databases">
        <authorList>
            <person name="Weinstock G."/>
            <person name="Sodergren E."/>
            <person name="Clifton S."/>
            <person name="Fulton L."/>
            <person name="Fulton B."/>
            <person name="Courtney L."/>
            <person name="Fronick C."/>
            <person name="Harrison M."/>
            <person name="Strong C."/>
            <person name="Farmer C."/>
            <person name="Delahaunty K."/>
            <person name="Markovic C."/>
            <person name="Hall O."/>
            <person name="Minx P."/>
            <person name="Tomlinson C."/>
            <person name="Mitreva M."/>
            <person name="Nelson J."/>
            <person name="Hou S."/>
            <person name="Wollam A."/>
            <person name="Pepin K.H."/>
            <person name="Johnson M."/>
            <person name="Bhonagiri V."/>
            <person name="Zhang X."/>
            <person name="Suruliraj S."/>
            <person name="Warren W."/>
            <person name="Chinwalla A."/>
            <person name="Mardis E.R."/>
            <person name="Wilson R.K."/>
        </authorList>
    </citation>
    <scope>NUCLEOTIDE SEQUENCE [LARGE SCALE GENOMIC DNA]</scope>
    <source>
        <strain evidence="1 2">DSM 2876</strain>
    </source>
</reference>
<comment type="caution">
    <text evidence="1">The sequence shown here is derived from an EMBL/GenBank/DDBJ whole genome shotgun (WGS) entry which is preliminary data.</text>
</comment>
<dbReference type="EMBL" id="ABWN01000020">
    <property type="protein sequence ID" value="EFF69160.1"/>
    <property type="molecule type" value="Genomic_DNA"/>
</dbReference>
<dbReference type="eggNOG" id="ENOG5030F72">
    <property type="taxonomic scope" value="Bacteria"/>
</dbReference>
<name>D4RXS8_9FIRM</name>
<dbReference type="AlphaFoldDB" id="D4RXS8"/>
<proteinExistence type="predicted"/>
<protein>
    <submittedName>
        <fullName evidence="1">Uncharacterized protein</fullName>
    </submittedName>
</protein>
<evidence type="ECO:0000313" key="2">
    <source>
        <dbReference type="Proteomes" id="UP000006238"/>
    </source>
</evidence>